<dbReference type="InterPro" id="IPR027417">
    <property type="entry name" value="P-loop_NTPase"/>
</dbReference>
<dbReference type="Gene3D" id="3.40.50.300">
    <property type="entry name" value="P-loop containing nucleotide triphosphate hydrolases"/>
    <property type="match status" value="1"/>
</dbReference>
<comment type="similarity">
    <text evidence="1">Belongs to the ABC transporter superfamily.</text>
</comment>
<dbReference type="SMART" id="SM00382">
    <property type="entry name" value="AAA"/>
    <property type="match status" value="1"/>
</dbReference>
<dbReference type="Pfam" id="PF00005">
    <property type="entry name" value="ABC_tran"/>
    <property type="match status" value="1"/>
</dbReference>
<dbReference type="GO" id="GO:0015807">
    <property type="term" value="P:L-amino acid transport"/>
    <property type="evidence" value="ECO:0007669"/>
    <property type="project" value="TreeGrafter"/>
</dbReference>
<proteinExistence type="inferred from homology"/>
<dbReference type="RefSeq" id="WP_110373127.1">
    <property type="nucleotide sequence ID" value="NZ_CAKNFM010000006.1"/>
</dbReference>
<comment type="caution">
    <text evidence="6">The sequence shown here is derived from an EMBL/GenBank/DDBJ whole genome shotgun (WGS) entry which is preliminary data.</text>
</comment>
<dbReference type="InterPro" id="IPR003593">
    <property type="entry name" value="AAA+_ATPase"/>
</dbReference>
<dbReference type="InterPro" id="IPR052156">
    <property type="entry name" value="BCAA_Transport_ATP-bd_LivF"/>
</dbReference>
<keyword evidence="4 6" id="KW-0067">ATP-binding</keyword>
<keyword evidence="7" id="KW-1185">Reference proteome</keyword>
<dbReference type="Proteomes" id="UP000248021">
    <property type="component" value="Unassembled WGS sequence"/>
</dbReference>
<dbReference type="AlphaFoldDB" id="A0A2V3UIK2"/>
<dbReference type="PANTHER" id="PTHR43820:SF2">
    <property type="entry name" value="ABC TRANSPORTER ATP-BINDING PROTEIN"/>
    <property type="match status" value="1"/>
</dbReference>
<evidence type="ECO:0000256" key="4">
    <source>
        <dbReference type="ARBA" id="ARBA00022840"/>
    </source>
</evidence>
<keyword evidence="2" id="KW-0813">Transport</keyword>
<dbReference type="InterPro" id="IPR017871">
    <property type="entry name" value="ABC_transporter-like_CS"/>
</dbReference>
<organism evidence="6 7">
    <name type="scientific">Chelatococcus asaccharovorans</name>
    <dbReference type="NCBI Taxonomy" id="28210"/>
    <lineage>
        <taxon>Bacteria</taxon>
        <taxon>Pseudomonadati</taxon>
        <taxon>Pseudomonadota</taxon>
        <taxon>Alphaproteobacteria</taxon>
        <taxon>Hyphomicrobiales</taxon>
        <taxon>Chelatococcaceae</taxon>
        <taxon>Chelatococcus</taxon>
    </lineage>
</organism>
<evidence type="ECO:0000313" key="6">
    <source>
        <dbReference type="EMBL" id="PXW65141.1"/>
    </source>
</evidence>
<evidence type="ECO:0000256" key="3">
    <source>
        <dbReference type="ARBA" id="ARBA00022741"/>
    </source>
</evidence>
<evidence type="ECO:0000313" key="7">
    <source>
        <dbReference type="Proteomes" id="UP000248021"/>
    </source>
</evidence>
<keyword evidence="3" id="KW-0547">Nucleotide-binding</keyword>
<dbReference type="GO" id="GO:0015658">
    <property type="term" value="F:branched-chain amino acid transmembrane transporter activity"/>
    <property type="evidence" value="ECO:0007669"/>
    <property type="project" value="TreeGrafter"/>
</dbReference>
<dbReference type="PROSITE" id="PS00211">
    <property type="entry name" value="ABC_TRANSPORTER_1"/>
    <property type="match status" value="1"/>
</dbReference>
<evidence type="ECO:0000256" key="2">
    <source>
        <dbReference type="ARBA" id="ARBA00022448"/>
    </source>
</evidence>
<dbReference type="GO" id="GO:0016887">
    <property type="term" value="F:ATP hydrolysis activity"/>
    <property type="evidence" value="ECO:0007669"/>
    <property type="project" value="InterPro"/>
</dbReference>
<reference evidence="6 7" key="1">
    <citation type="submission" date="2018-05" db="EMBL/GenBank/DDBJ databases">
        <title>Genomic Encyclopedia of Type Strains, Phase IV (KMG-IV): sequencing the most valuable type-strain genomes for metagenomic binning, comparative biology and taxonomic classification.</title>
        <authorList>
            <person name="Goeker M."/>
        </authorList>
    </citation>
    <scope>NUCLEOTIDE SEQUENCE [LARGE SCALE GENOMIC DNA]</scope>
    <source>
        <strain evidence="6 7">DSM 6462</strain>
    </source>
</reference>
<accession>A0A2V3UIK2</accession>
<dbReference type="GO" id="GO:0005524">
    <property type="term" value="F:ATP binding"/>
    <property type="evidence" value="ECO:0007669"/>
    <property type="project" value="UniProtKB-KW"/>
</dbReference>
<dbReference type="SUPFAM" id="SSF52540">
    <property type="entry name" value="P-loop containing nucleoside triphosphate hydrolases"/>
    <property type="match status" value="1"/>
</dbReference>
<sequence length="234" mass="25798">MLEVKQLRALYGDSLVLHGIDLKIAPSERVAVIGRNGAGKSTLLKSIMGGGPAAHGVLQWNGADLHRLKGFERTRLGLSLVPEDRRIFPHLTVVENLEIARHATAKGKTPASPEAMIRFFPMLETLKARFGNQLSGGQQQLLAVARGLLPMPKLLLLDEPTEGLAPIIVEQMAKSINAICDEHRVALLLSEQNLWFARQCTHALHVLDTGRIVFSGTWDEFDAYPEVRNRHLAV</sequence>
<gene>
    <name evidence="6" type="ORF">C7450_101904</name>
</gene>
<evidence type="ECO:0000256" key="1">
    <source>
        <dbReference type="ARBA" id="ARBA00005417"/>
    </source>
</evidence>
<dbReference type="InterPro" id="IPR003439">
    <property type="entry name" value="ABC_transporter-like_ATP-bd"/>
</dbReference>
<dbReference type="PANTHER" id="PTHR43820">
    <property type="entry name" value="HIGH-AFFINITY BRANCHED-CHAIN AMINO ACID TRANSPORT ATP-BINDING PROTEIN LIVF"/>
    <property type="match status" value="1"/>
</dbReference>
<dbReference type="PROSITE" id="PS50893">
    <property type="entry name" value="ABC_TRANSPORTER_2"/>
    <property type="match status" value="1"/>
</dbReference>
<dbReference type="OrthoDB" id="7846240at2"/>
<dbReference type="EMBL" id="QJJK01000001">
    <property type="protein sequence ID" value="PXW65141.1"/>
    <property type="molecule type" value="Genomic_DNA"/>
</dbReference>
<keyword evidence="5" id="KW-0029">Amino-acid transport</keyword>
<protein>
    <submittedName>
        <fullName evidence="6">Amino acid/amide ABC transporter ATP-binding protein 2 (HAAT family)</fullName>
    </submittedName>
</protein>
<name>A0A2V3UIK2_9HYPH</name>
<dbReference type="CDD" id="cd03224">
    <property type="entry name" value="ABC_TM1139_LivF_branched"/>
    <property type="match status" value="1"/>
</dbReference>
<evidence type="ECO:0000256" key="5">
    <source>
        <dbReference type="ARBA" id="ARBA00022970"/>
    </source>
</evidence>